<dbReference type="InterPro" id="IPR040079">
    <property type="entry name" value="Glutathione_S-Trfase"/>
</dbReference>
<dbReference type="InterPro" id="IPR016639">
    <property type="entry name" value="GST_Omega/GSH"/>
</dbReference>
<organism evidence="3 4">
    <name type="scientific">Nyssa sinensis</name>
    <dbReference type="NCBI Taxonomy" id="561372"/>
    <lineage>
        <taxon>Eukaryota</taxon>
        <taxon>Viridiplantae</taxon>
        <taxon>Streptophyta</taxon>
        <taxon>Embryophyta</taxon>
        <taxon>Tracheophyta</taxon>
        <taxon>Spermatophyta</taxon>
        <taxon>Magnoliopsida</taxon>
        <taxon>eudicotyledons</taxon>
        <taxon>Gunneridae</taxon>
        <taxon>Pentapetalae</taxon>
        <taxon>asterids</taxon>
        <taxon>Cornales</taxon>
        <taxon>Nyssaceae</taxon>
        <taxon>Nyssa</taxon>
    </lineage>
</organism>
<dbReference type="Pfam" id="PF13410">
    <property type="entry name" value="GST_C_2"/>
    <property type="match status" value="1"/>
</dbReference>
<dbReference type="InterPro" id="IPR047047">
    <property type="entry name" value="GST_Omega-like_C"/>
</dbReference>
<evidence type="ECO:0000313" key="3">
    <source>
        <dbReference type="EMBL" id="KAA8537192.1"/>
    </source>
</evidence>
<dbReference type="SUPFAM" id="SSF52833">
    <property type="entry name" value="Thioredoxin-like"/>
    <property type="match status" value="1"/>
</dbReference>
<name>A0A5J5B5V2_9ASTE</name>
<dbReference type="OrthoDB" id="2309723at2759"/>
<protein>
    <recommendedName>
        <fullName evidence="2">GST C-terminal domain-containing protein</fullName>
    </recommendedName>
</protein>
<dbReference type="PANTHER" id="PTHR12093">
    <property type="entry name" value="NCK-ASSOCIATED PROTEIN 1"/>
    <property type="match status" value="1"/>
</dbReference>
<dbReference type="InterPro" id="IPR019137">
    <property type="entry name" value="Nck-associated_protein-1"/>
</dbReference>
<evidence type="ECO:0000259" key="2">
    <source>
        <dbReference type="PROSITE" id="PS50405"/>
    </source>
</evidence>
<dbReference type="Gene3D" id="1.20.1050.10">
    <property type="match status" value="1"/>
</dbReference>
<dbReference type="InterPro" id="IPR004045">
    <property type="entry name" value="Glutathione_S-Trfase_N"/>
</dbReference>
<gene>
    <name evidence="3" type="ORF">F0562_029676</name>
</gene>
<dbReference type="SFLD" id="SFLDG01206">
    <property type="entry name" value="Xi.1"/>
    <property type="match status" value="1"/>
</dbReference>
<dbReference type="PANTHER" id="PTHR12093:SF10">
    <property type="entry name" value="MEMBRANE-ASSOCIATED PROTEIN HEM"/>
    <property type="match status" value="1"/>
</dbReference>
<dbReference type="Pfam" id="PF13409">
    <property type="entry name" value="GST_N_2"/>
    <property type="match status" value="1"/>
</dbReference>
<comment type="similarity">
    <text evidence="1">Belongs to the HEM-1/HEM-2 family.</text>
</comment>
<dbReference type="GO" id="GO:0030031">
    <property type="term" value="P:cell projection assembly"/>
    <property type="evidence" value="ECO:0007669"/>
    <property type="project" value="TreeGrafter"/>
</dbReference>
<dbReference type="AlphaFoldDB" id="A0A5J5B5V2"/>
<dbReference type="FunFam" id="3.40.30.10:FF:000198">
    <property type="entry name" value="Glutathione S-transferase family protein"/>
    <property type="match status" value="1"/>
</dbReference>
<dbReference type="Pfam" id="PF09735">
    <property type="entry name" value="Nckap1"/>
    <property type="match status" value="1"/>
</dbReference>
<accession>A0A5J5B5V2</accession>
<reference evidence="3 4" key="1">
    <citation type="submission" date="2019-09" db="EMBL/GenBank/DDBJ databases">
        <title>A chromosome-level genome assembly of the Chinese tupelo Nyssa sinensis.</title>
        <authorList>
            <person name="Yang X."/>
            <person name="Kang M."/>
            <person name="Yang Y."/>
            <person name="Xiong H."/>
            <person name="Wang M."/>
            <person name="Zhang Z."/>
            <person name="Wang Z."/>
            <person name="Wu H."/>
            <person name="Ma T."/>
            <person name="Liu J."/>
            <person name="Xi Z."/>
        </authorList>
    </citation>
    <scope>NUCLEOTIDE SEQUENCE [LARGE SCALE GENOMIC DNA]</scope>
    <source>
        <strain evidence="3">J267</strain>
        <tissue evidence="3">Leaf</tissue>
    </source>
</reference>
<dbReference type="CDD" id="cd03190">
    <property type="entry name" value="GST_C_Omega_like"/>
    <property type="match status" value="1"/>
</dbReference>
<feature type="domain" description="GST C-terminal" evidence="2">
    <location>
        <begin position="169"/>
        <end position="293"/>
    </location>
</feature>
<dbReference type="GO" id="GO:0031209">
    <property type="term" value="C:SCAR complex"/>
    <property type="evidence" value="ECO:0007669"/>
    <property type="project" value="TreeGrafter"/>
</dbReference>
<proteinExistence type="inferred from homology"/>
<dbReference type="Gene3D" id="3.40.30.10">
    <property type="entry name" value="Glutaredoxin"/>
    <property type="match status" value="1"/>
</dbReference>
<dbReference type="GO" id="GO:0004364">
    <property type="term" value="F:glutathione transferase activity"/>
    <property type="evidence" value="ECO:0007669"/>
    <property type="project" value="InterPro"/>
</dbReference>
<dbReference type="Proteomes" id="UP000325577">
    <property type="component" value="Linkage Group LG16"/>
</dbReference>
<dbReference type="GO" id="GO:0000902">
    <property type="term" value="P:cell morphogenesis"/>
    <property type="evidence" value="ECO:0007669"/>
    <property type="project" value="TreeGrafter"/>
</dbReference>
<keyword evidence="4" id="KW-1185">Reference proteome</keyword>
<dbReference type="InterPro" id="IPR036249">
    <property type="entry name" value="Thioredoxin-like_sf"/>
</dbReference>
<dbReference type="PROSITE" id="PS50405">
    <property type="entry name" value="GST_CTER"/>
    <property type="match status" value="1"/>
</dbReference>
<dbReference type="GO" id="GO:0016477">
    <property type="term" value="P:cell migration"/>
    <property type="evidence" value="ECO:0007669"/>
    <property type="project" value="TreeGrafter"/>
</dbReference>
<dbReference type="EMBL" id="CM018039">
    <property type="protein sequence ID" value="KAA8537192.1"/>
    <property type="molecule type" value="Genomic_DNA"/>
</dbReference>
<dbReference type="SFLD" id="SFLDG01148">
    <property type="entry name" value="Xi_(cytGST)"/>
    <property type="match status" value="1"/>
</dbReference>
<dbReference type="GO" id="GO:0030866">
    <property type="term" value="P:cortical actin cytoskeleton organization"/>
    <property type="evidence" value="ECO:0007669"/>
    <property type="project" value="TreeGrafter"/>
</dbReference>
<evidence type="ECO:0000256" key="1">
    <source>
        <dbReference type="ARBA" id="ARBA00037947"/>
    </source>
</evidence>
<dbReference type="SFLD" id="SFLDS00019">
    <property type="entry name" value="Glutathione_Transferase_(cytos"/>
    <property type="match status" value="1"/>
</dbReference>
<dbReference type="InterPro" id="IPR010987">
    <property type="entry name" value="Glutathione-S-Trfase_C-like"/>
</dbReference>
<sequence>MARSALDEMSASGAFLRTPSTFRNLISREPSSHFPAVAGRYHLYISYACPWASRCLAYLKIKGLDQVISFTSVKPIWERTKESDEHMGWVFPATDTEEPGAEPDPLNGAKSIRDLYELASTNYSGKYTVPVLWDKKLKTIVNNESAEIIRMFNTEFNDIAENAALDLNPPHLQAQINEINEWIYDGINNGVYKCGFAKKQGPYDEAVKKLYEALERCEEILSKQRYICGNTVTEADIRLFVTLIRFDEVYVVHFKCNKKLLREYPNLFNYVKDIFQIPGMSSSVNMEHIKRHYYGSHPSINPFGIIPHGPNIDYSSPHDRERSELEVCDQSHFQLQSRGRVSSVCEVESFYFQDILGALVNSMAKSRPHFPPQDMLSSSPTAVRSREWEGPTRWTEYLGQELTSPMASRASRSVGSEGAVQSSGGSHKGLNMQWVYQLTAVAEGLMAKMYRLNQILDYPDSVGHVFSEAFWKAGVFPNHPKICLLLSKKFPEHHSKLQLERVDKVALDALNDHAEVQIQSLEPWVQLLLDLMAYREQALRLILDLSSTVITLLPHQNSLILHAFMDLFCSFVRVNLFSEKIPRKMMLQMYNLLHAMLRNDRDCDFYHRLVQFIDSYDPPLKGLQEDLNFVSPRIGEVLEAVGPIIFLSTDARKLRNEGFLSPFHPRYPDILTNSAHPMRAQDLANVTSYREWVLFGYLVCPDELLRVTSIDIALVVLKENLVLPLFRDEYILLHEDYQLYVLPRILASKKMAKSGRTKQKEADLEYSVAKQVEKMISEVHEQALVSCDAIHRERRILLRQEIGRMVIFFTDQPSLLAPNIQMVFSALALAQCEVMWYFQHVGIASSKSKAARMVSVEIDPSDPTIGFLLDGMDCLCCLVRKYIAG</sequence>
<dbReference type="FunFam" id="1.20.1050.10:FF:000037">
    <property type="entry name" value="Glutathione S-transferase family protein"/>
    <property type="match status" value="1"/>
</dbReference>
<dbReference type="SUPFAM" id="SSF47616">
    <property type="entry name" value="GST C-terminal domain-like"/>
    <property type="match status" value="1"/>
</dbReference>
<dbReference type="InterPro" id="IPR036282">
    <property type="entry name" value="Glutathione-S-Trfase_C_sf"/>
</dbReference>
<evidence type="ECO:0000313" key="4">
    <source>
        <dbReference type="Proteomes" id="UP000325577"/>
    </source>
</evidence>